<dbReference type="GeneTree" id="ENSGT00970000198137"/>
<feature type="transmembrane region" description="Helical" evidence="1">
    <location>
        <begin position="12"/>
        <end position="31"/>
    </location>
</feature>
<dbReference type="AlphaFoldDB" id="A0A4W5LNW0"/>
<keyword evidence="1" id="KW-0812">Transmembrane</keyword>
<dbReference type="Ensembl" id="ENSHHUT00000028698.1">
    <property type="protein sequence ID" value="ENSHHUP00000027598.1"/>
    <property type="gene ID" value="ENSHHUG00000017522.1"/>
</dbReference>
<evidence type="ECO:0000256" key="1">
    <source>
        <dbReference type="SAM" id="Phobius"/>
    </source>
</evidence>
<evidence type="ECO:0008006" key="4">
    <source>
        <dbReference type="Google" id="ProtNLM"/>
    </source>
</evidence>
<protein>
    <recommendedName>
        <fullName evidence="4">VWFC domain-containing protein</fullName>
    </recommendedName>
</protein>
<proteinExistence type="predicted"/>
<evidence type="ECO:0000313" key="3">
    <source>
        <dbReference type="Proteomes" id="UP000314982"/>
    </source>
</evidence>
<keyword evidence="1" id="KW-0472">Membrane</keyword>
<name>A0A4W5LNW0_9TELE</name>
<reference evidence="2" key="3">
    <citation type="submission" date="2025-09" db="UniProtKB">
        <authorList>
            <consortium name="Ensembl"/>
        </authorList>
    </citation>
    <scope>IDENTIFICATION</scope>
</reference>
<keyword evidence="3" id="KW-1185">Reference proteome</keyword>
<evidence type="ECO:0000313" key="2">
    <source>
        <dbReference type="Ensembl" id="ENSHHUP00000027598.1"/>
    </source>
</evidence>
<sequence>MINSDDIMHSYTSFNIYSLLIICICLGSLIYNETDWGGWCFTSYCNSRCIVEKQARPCPSTTPATVSTVSTTTESTQTSTSTLSRTTPYPGCEYVIPPRKDGETWKPDNCTTQTCHSGVITTTHVDCKSVETPVCENGYPPVKIYDESGCCYHYECECKFNT</sequence>
<organism evidence="2 3">
    <name type="scientific">Hucho hucho</name>
    <name type="common">huchen</name>
    <dbReference type="NCBI Taxonomy" id="62062"/>
    <lineage>
        <taxon>Eukaryota</taxon>
        <taxon>Metazoa</taxon>
        <taxon>Chordata</taxon>
        <taxon>Craniata</taxon>
        <taxon>Vertebrata</taxon>
        <taxon>Euteleostomi</taxon>
        <taxon>Actinopterygii</taxon>
        <taxon>Neopterygii</taxon>
        <taxon>Teleostei</taxon>
        <taxon>Protacanthopterygii</taxon>
        <taxon>Salmoniformes</taxon>
        <taxon>Salmonidae</taxon>
        <taxon>Salmoninae</taxon>
        <taxon>Hucho</taxon>
    </lineage>
</organism>
<keyword evidence="1" id="KW-1133">Transmembrane helix</keyword>
<accession>A0A4W5LNW0</accession>
<reference evidence="2" key="2">
    <citation type="submission" date="2025-08" db="UniProtKB">
        <authorList>
            <consortium name="Ensembl"/>
        </authorList>
    </citation>
    <scope>IDENTIFICATION</scope>
</reference>
<reference evidence="3" key="1">
    <citation type="submission" date="2018-06" db="EMBL/GenBank/DDBJ databases">
        <title>Genome assembly of Danube salmon.</title>
        <authorList>
            <person name="Macqueen D.J."/>
            <person name="Gundappa M.K."/>
        </authorList>
    </citation>
    <scope>NUCLEOTIDE SEQUENCE [LARGE SCALE GENOMIC DNA]</scope>
</reference>
<dbReference type="Proteomes" id="UP000314982">
    <property type="component" value="Unassembled WGS sequence"/>
</dbReference>